<dbReference type="SMART" id="SM01230">
    <property type="entry name" value="Gln-synt_C"/>
    <property type="match status" value="1"/>
</dbReference>
<reference evidence="7 9" key="2">
    <citation type="submission" date="2019-03" db="EMBL/GenBank/DDBJ databases">
        <title>Genomics of glacier-inhabiting Cryobacterium strains.</title>
        <authorList>
            <person name="Liu Q."/>
            <person name="Xin Y.-H."/>
        </authorList>
    </citation>
    <scope>NUCLEOTIDE SEQUENCE [LARGE SCALE GENOMIC DNA]</scope>
    <source>
        <strain evidence="7 9">Hh34</strain>
    </source>
</reference>
<organism evidence="7 9">
    <name type="scientific">Cryobacterium levicorallinum</name>
    <dbReference type="NCBI Taxonomy" id="995038"/>
    <lineage>
        <taxon>Bacteria</taxon>
        <taxon>Bacillati</taxon>
        <taxon>Actinomycetota</taxon>
        <taxon>Actinomycetes</taxon>
        <taxon>Micrococcales</taxon>
        <taxon>Microbacteriaceae</taxon>
        <taxon>Cryobacterium</taxon>
    </lineage>
</organism>
<dbReference type="InterPro" id="IPR036651">
    <property type="entry name" value="Gln_synt_N_sf"/>
</dbReference>
<accession>A0A1I3EH47</accession>
<keyword evidence="2" id="KW-0436">Ligase</keyword>
<dbReference type="Gene3D" id="3.30.590.10">
    <property type="entry name" value="Glutamine synthetase/guanido kinase, catalytic domain"/>
    <property type="match status" value="1"/>
</dbReference>
<reference evidence="6 8" key="1">
    <citation type="submission" date="2016-10" db="EMBL/GenBank/DDBJ databases">
        <authorList>
            <person name="Varghese N."/>
            <person name="Submissions S."/>
        </authorList>
    </citation>
    <scope>NUCLEOTIDE SEQUENCE [LARGE SCALE GENOMIC DNA]</scope>
    <source>
        <strain evidence="6 8">GMCC 1.11211</strain>
    </source>
</reference>
<dbReference type="PROSITE" id="PS51987">
    <property type="entry name" value="GS_CATALYTIC"/>
    <property type="match status" value="1"/>
</dbReference>
<evidence type="ECO:0000256" key="1">
    <source>
        <dbReference type="ARBA" id="ARBA00009897"/>
    </source>
</evidence>
<dbReference type="AlphaFoldDB" id="A0A1I3EH47"/>
<gene>
    <name evidence="7" type="ORF">E3O11_10005</name>
    <name evidence="6" type="ORF">SAMN05216274_12610</name>
</gene>
<evidence type="ECO:0000313" key="6">
    <source>
        <dbReference type="EMBL" id="SFH98304.1"/>
    </source>
</evidence>
<evidence type="ECO:0000256" key="3">
    <source>
        <dbReference type="PROSITE-ProRule" id="PRU01331"/>
    </source>
</evidence>
<dbReference type="EMBL" id="FOPW01000026">
    <property type="protein sequence ID" value="SFH98304.1"/>
    <property type="molecule type" value="Genomic_DNA"/>
</dbReference>
<comment type="similarity">
    <text evidence="1 3 4">Belongs to the glutamine synthetase family.</text>
</comment>
<dbReference type="Proteomes" id="UP000297963">
    <property type="component" value="Unassembled WGS sequence"/>
</dbReference>
<evidence type="ECO:0000259" key="5">
    <source>
        <dbReference type="PROSITE" id="PS51987"/>
    </source>
</evidence>
<evidence type="ECO:0000313" key="8">
    <source>
        <dbReference type="Proteomes" id="UP000199681"/>
    </source>
</evidence>
<dbReference type="GO" id="GO:0004356">
    <property type="term" value="F:glutamine synthetase activity"/>
    <property type="evidence" value="ECO:0007669"/>
    <property type="project" value="InterPro"/>
</dbReference>
<evidence type="ECO:0000256" key="2">
    <source>
        <dbReference type="ARBA" id="ARBA00022598"/>
    </source>
</evidence>
<evidence type="ECO:0000256" key="4">
    <source>
        <dbReference type="RuleBase" id="RU000384"/>
    </source>
</evidence>
<dbReference type="STRING" id="995038.SAMN05216274_12610"/>
<sequence>MATESILPEFSDSRIDDVAERLSEAGVGIIVGTLANPAGIYLAKTIPVHRLATFASSGLGAPPVWNIFCIDGGIAFTPDLGVVGDMRLRLDLDALRILDEGLAWAPTEIFDQNGAPLAIDPRGRLRRIQHDIEEAGLEALVGHEIEFTITAADGTPLPRAGWTPYGLGPVLDHEAFITELLSATAAAGIPLEQLHAKFFPSTVEFSLPPATPLQAADGVVLARLITGRLARKHNLRASFSPVPISGGGGNAAHVHYSFSRNGEPLFSGGDGPHGMTTDGASSIAGVIAALPGIQGILGGSILSGARLRPRVFSGAYACWGRENRGAAVRFLEATRGNPQGANVEVKIVDPSSNPYLTTAVILGAALEGIRSSTALPAEVTTNPADQTEEQQLASATVLLPSALGVTLDALAASELAAHILGPQIIQAVLAVRRWELDHYGSADADQLPEKFRFAWSI</sequence>
<protein>
    <submittedName>
        <fullName evidence="7">Glutamine synthetase</fullName>
    </submittedName>
</protein>
<dbReference type="PANTHER" id="PTHR43785:SF12">
    <property type="entry name" value="TYPE-1 GLUTAMINE SYNTHETASE 2"/>
    <property type="match status" value="1"/>
</dbReference>
<dbReference type="EMBL" id="SOFE01000019">
    <property type="protein sequence ID" value="TFB84222.1"/>
    <property type="molecule type" value="Genomic_DNA"/>
</dbReference>
<comment type="caution">
    <text evidence="7">The sequence shown here is derived from an EMBL/GenBank/DDBJ whole genome shotgun (WGS) entry which is preliminary data.</text>
</comment>
<dbReference type="Gene3D" id="3.10.20.70">
    <property type="entry name" value="Glutamine synthetase, N-terminal domain"/>
    <property type="match status" value="1"/>
</dbReference>
<dbReference type="GO" id="GO:0006542">
    <property type="term" value="P:glutamine biosynthetic process"/>
    <property type="evidence" value="ECO:0007669"/>
    <property type="project" value="InterPro"/>
</dbReference>
<evidence type="ECO:0000313" key="9">
    <source>
        <dbReference type="Proteomes" id="UP000297963"/>
    </source>
</evidence>
<name>A0A1I3EH47_9MICO</name>
<dbReference type="Pfam" id="PF00120">
    <property type="entry name" value="Gln-synt_C"/>
    <property type="match status" value="1"/>
</dbReference>
<keyword evidence="8" id="KW-1185">Reference proteome</keyword>
<evidence type="ECO:0000313" key="7">
    <source>
        <dbReference type="EMBL" id="TFB84222.1"/>
    </source>
</evidence>
<dbReference type="Proteomes" id="UP000199681">
    <property type="component" value="Unassembled WGS sequence"/>
</dbReference>
<dbReference type="SUPFAM" id="SSF55931">
    <property type="entry name" value="Glutamine synthetase/guanido kinase"/>
    <property type="match status" value="1"/>
</dbReference>
<dbReference type="PANTHER" id="PTHR43785">
    <property type="entry name" value="GAMMA-GLUTAMYLPUTRESCINE SYNTHETASE"/>
    <property type="match status" value="1"/>
</dbReference>
<dbReference type="RefSeq" id="WP_092453044.1">
    <property type="nucleotide sequence ID" value="NZ_BKAC01000032.1"/>
</dbReference>
<feature type="domain" description="GS catalytic" evidence="5">
    <location>
        <begin position="121"/>
        <end position="457"/>
    </location>
</feature>
<proteinExistence type="inferred from homology"/>
<dbReference type="InterPro" id="IPR014746">
    <property type="entry name" value="Gln_synth/guanido_kin_cat_dom"/>
</dbReference>
<dbReference type="InterPro" id="IPR008146">
    <property type="entry name" value="Gln_synth_cat_dom"/>
</dbReference>